<evidence type="ECO:0000313" key="2">
    <source>
        <dbReference type="EMBL" id="ERN16120.1"/>
    </source>
</evidence>
<keyword evidence="1" id="KW-1133">Transmembrane helix</keyword>
<dbReference type="Proteomes" id="UP000017836">
    <property type="component" value="Unassembled WGS sequence"/>
</dbReference>
<evidence type="ECO:0000256" key="1">
    <source>
        <dbReference type="SAM" id="Phobius"/>
    </source>
</evidence>
<reference evidence="3" key="1">
    <citation type="journal article" date="2013" name="Science">
        <title>The Amborella genome and the evolution of flowering plants.</title>
        <authorList>
            <consortium name="Amborella Genome Project"/>
        </authorList>
    </citation>
    <scope>NUCLEOTIDE SEQUENCE [LARGE SCALE GENOMIC DNA]</scope>
</reference>
<proteinExistence type="predicted"/>
<organism evidence="2 3">
    <name type="scientific">Amborella trichopoda</name>
    <dbReference type="NCBI Taxonomy" id="13333"/>
    <lineage>
        <taxon>Eukaryota</taxon>
        <taxon>Viridiplantae</taxon>
        <taxon>Streptophyta</taxon>
        <taxon>Embryophyta</taxon>
        <taxon>Tracheophyta</taxon>
        <taxon>Spermatophyta</taxon>
        <taxon>Magnoliopsida</taxon>
        <taxon>Amborellales</taxon>
        <taxon>Amborellaceae</taxon>
        <taxon>Amborella</taxon>
    </lineage>
</organism>
<protein>
    <submittedName>
        <fullName evidence="2">Uncharacterized protein</fullName>
    </submittedName>
</protein>
<dbReference type="AlphaFoldDB" id="U5D1M2"/>
<dbReference type="EMBL" id="KI392485">
    <property type="protein sequence ID" value="ERN16120.1"/>
    <property type="molecule type" value="Genomic_DNA"/>
</dbReference>
<evidence type="ECO:0000313" key="3">
    <source>
        <dbReference type="Proteomes" id="UP000017836"/>
    </source>
</evidence>
<accession>U5D1M2</accession>
<keyword evidence="1" id="KW-0812">Transmembrane</keyword>
<dbReference type="Gramene" id="ERN16120">
    <property type="protein sequence ID" value="ERN16120"/>
    <property type="gene ID" value="AMTR_s00030p00198420"/>
</dbReference>
<keyword evidence="3" id="KW-1185">Reference proteome</keyword>
<keyword evidence="1" id="KW-0472">Membrane</keyword>
<sequence>MLPPPALASPVMVLKSGSSLGYFGVFLEAIAVLLALLPPELALLPLELALLVMVLAPGS</sequence>
<feature type="transmembrane region" description="Helical" evidence="1">
    <location>
        <begin position="20"/>
        <end position="37"/>
    </location>
</feature>
<name>U5D1M2_AMBTC</name>
<dbReference type="HOGENOM" id="CLU_2963902_0_0_1"/>
<gene>
    <name evidence="2" type="ORF">AMTR_s00030p00198420</name>
</gene>